<feature type="transmembrane region" description="Helical" evidence="7">
    <location>
        <begin position="375"/>
        <end position="396"/>
    </location>
</feature>
<dbReference type="EMBL" id="JBHSMQ010000001">
    <property type="protein sequence ID" value="MFC5453731.1"/>
    <property type="molecule type" value="Genomic_DNA"/>
</dbReference>
<evidence type="ECO:0000259" key="8">
    <source>
        <dbReference type="PROSITE" id="PS50850"/>
    </source>
</evidence>
<feature type="transmembrane region" description="Helical" evidence="7">
    <location>
        <begin position="61"/>
        <end position="81"/>
    </location>
</feature>
<comment type="subcellular location">
    <subcellularLocation>
        <location evidence="1">Cell membrane</location>
        <topology evidence="1">Multi-pass membrane protein</topology>
    </subcellularLocation>
</comment>
<feature type="domain" description="Major facilitator superfamily (MFS) profile" evidence="8">
    <location>
        <begin position="24"/>
        <end position="430"/>
    </location>
</feature>
<dbReference type="PANTHER" id="PTHR43266:SF2">
    <property type="entry name" value="MAJOR FACILITATOR SUPERFAMILY (MFS) PROFILE DOMAIN-CONTAINING PROTEIN"/>
    <property type="match status" value="1"/>
</dbReference>
<dbReference type="InterPro" id="IPR002123">
    <property type="entry name" value="Plipid/glycerol_acylTrfase"/>
</dbReference>
<keyword evidence="2" id="KW-0813">Transport</keyword>
<feature type="transmembrane region" description="Helical" evidence="7">
    <location>
        <begin position="192"/>
        <end position="213"/>
    </location>
</feature>
<dbReference type="SUPFAM" id="SSF69593">
    <property type="entry name" value="Glycerol-3-phosphate (1)-acyltransferase"/>
    <property type="match status" value="1"/>
</dbReference>
<comment type="caution">
    <text evidence="9">The sequence shown here is derived from an EMBL/GenBank/DDBJ whole genome shotgun (WGS) entry which is preliminary data.</text>
</comment>
<accession>A0ABW0KLH0</accession>
<keyword evidence="4 7" id="KW-0812">Transmembrane</keyword>
<dbReference type="CDD" id="cd07989">
    <property type="entry name" value="LPLAT_AGPAT-like"/>
    <property type="match status" value="1"/>
</dbReference>
<dbReference type="Gene3D" id="1.20.1250.20">
    <property type="entry name" value="MFS general substrate transporter like domains"/>
    <property type="match status" value="1"/>
</dbReference>
<dbReference type="Proteomes" id="UP001596052">
    <property type="component" value="Unassembled WGS sequence"/>
</dbReference>
<feature type="transmembrane region" description="Helical" evidence="7">
    <location>
        <begin position="247"/>
        <end position="269"/>
    </location>
</feature>
<keyword evidence="6 7" id="KW-0472">Membrane</keyword>
<evidence type="ECO:0000313" key="9">
    <source>
        <dbReference type="EMBL" id="MFC5453731.1"/>
    </source>
</evidence>
<dbReference type="CDD" id="cd06173">
    <property type="entry name" value="MFS_MefA_like"/>
    <property type="match status" value="1"/>
</dbReference>
<feature type="transmembrane region" description="Helical" evidence="7">
    <location>
        <begin position="289"/>
        <end position="307"/>
    </location>
</feature>
<feature type="transmembrane region" description="Helical" evidence="7">
    <location>
        <begin position="90"/>
        <end position="111"/>
    </location>
</feature>
<feature type="transmembrane region" description="Helical" evidence="7">
    <location>
        <begin position="117"/>
        <end position="136"/>
    </location>
</feature>
<evidence type="ECO:0000256" key="7">
    <source>
        <dbReference type="SAM" id="Phobius"/>
    </source>
</evidence>
<gene>
    <name evidence="9" type="ORF">ACFQDI_02585</name>
</gene>
<sequence length="818" mass="89797">MPDTADLDNAPHLPRRNWASIVLVLFVQAMNSFSDNFVKMLLIALSIIIAKDSWVGRHMELWLGAIFSLPYMIFAPLAGYWSDRFSKRKVIVWMQVMQIICFVWLSLALWMQRVPGSLEICLVGFFVLAVQAAVLSPAKMGIMKELAGSRRLGQVSGWLQVTMLAGILGGMWAGGVWYGTEYEKTHDAWMSALWPLIIISILGIVELIASICIQSTPAHTEVHWRKGMALEHFESLKIVFRRRSIRLAALGVTYFWFISNALSFILVTLTKELHPDTGHGDGPMELAKVAGILGIGVISGSFFASHVSRNRIELGLIPLGGFGLVAGLLWSGLAPLGSSWMYAGIIFTGAAGGCFMVPLYAYAQDKAEKHEKARIHAGMNLMDCLGTLVAVAIVGLMKWLELHSSTQFLLLAIPTFAAAVYIMRLLPQDLVRFLMLAAVRFTYKVKPVHMERIPATGGVLLLPNHVSYVDALIVGSASRRPVRFVMWDALYNLWWLKWLMRLVGTVPISATRAKDAIRAVAAALKEGEIVCLFPEGQITRHGMVNELLKGFELMARQGDAQVVPVYLDGLYGSIFSFQGGKFFTKRPKHLRYPVEVMFGEPQSPRDASAGAMRHAMLSLSSEAFLKRKSWAHAGEDLVAFANALRLAETEWHHAGDVFLSLEPEGSIIHRTVKALTQVMPGTKFIDRGPEAHPAHIVAFCTRSTLSRLTGQERLVFCLDSGLSPLPQTTALRGYFDADTGILISTEVPNPPMPANDKDEQLGRKIGTLGRLLPGLAIASTAEGVRISGLLPEDARSISLAGVKLDEAGFLACSAVTPT</sequence>
<evidence type="ECO:0000313" key="10">
    <source>
        <dbReference type="Proteomes" id="UP001596052"/>
    </source>
</evidence>
<name>A0ABW0KLH0_9BACT</name>
<dbReference type="RefSeq" id="WP_377163093.1">
    <property type="nucleotide sequence ID" value="NZ_JBHSMQ010000001.1"/>
</dbReference>
<feature type="transmembrane region" description="Helical" evidence="7">
    <location>
        <begin position="408"/>
        <end position="426"/>
    </location>
</feature>
<evidence type="ECO:0000256" key="1">
    <source>
        <dbReference type="ARBA" id="ARBA00004651"/>
    </source>
</evidence>
<feature type="transmembrane region" description="Helical" evidence="7">
    <location>
        <begin position="157"/>
        <end position="180"/>
    </location>
</feature>
<dbReference type="InterPro" id="IPR020846">
    <property type="entry name" value="MFS_dom"/>
</dbReference>
<reference evidence="10" key="1">
    <citation type="journal article" date="2019" name="Int. J. Syst. Evol. Microbiol.">
        <title>The Global Catalogue of Microorganisms (GCM) 10K type strain sequencing project: providing services to taxonomists for standard genome sequencing and annotation.</title>
        <authorList>
            <consortium name="The Broad Institute Genomics Platform"/>
            <consortium name="The Broad Institute Genome Sequencing Center for Infectious Disease"/>
            <person name="Wu L."/>
            <person name="Ma J."/>
        </authorList>
    </citation>
    <scope>NUCLEOTIDE SEQUENCE [LARGE SCALE GENOMIC DNA]</scope>
    <source>
        <strain evidence="10">CGMCC 4.1469</strain>
    </source>
</reference>
<keyword evidence="5 7" id="KW-1133">Transmembrane helix</keyword>
<organism evidence="9 10">
    <name type="scientific">Prosthecobacter fluviatilis</name>
    <dbReference type="NCBI Taxonomy" id="445931"/>
    <lineage>
        <taxon>Bacteria</taxon>
        <taxon>Pseudomonadati</taxon>
        <taxon>Verrucomicrobiota</taxon>
        <taxon>Verrucomicrobiia</taxon>
        <taxon>Verrucomicrobiales</taxon>
        <taxon>Verrucomicrobiaceae</taxon>
        <taxon>Prosthecobacter</taxon>
    </lineage>
</organism>
<evidence type="ECO:0000256" key="6">
    <source>
        <dbReference type="ARBA" id="ARBA00023136"/>
    </source>
</evidence>
<feature type="transmembrane region" description="Helical" evidence="7">
    <location>
        <begin position="314"/>
        <end position="333"/>
    </location>
</feature>
<dbReference type="SMART" id="SM00563">
    <property type="entry name" value="PlsC"/>
    <property type="match status" value="1"/>
</dbReference>
<feature type="transmembrane region" description="Helical" evidence="7">
    <location>
        <begin position="339"/>
        <end position="363"/>
    </location>
</feature>
<protein>
    <submittedName>
        <fullName evidence="9">MFS transporter</fullName>
    </submittedName>
</protein>
<dbReference type="InterPro" id="IPR011701">
    <property type="entry name" value="MFS"/>
</dbReference>
<dbReference type="PANTHER" id="PTHR43266">
    <property type="entry name" value="MACROLIDE-EFFLUX PROTEIN"/>
    <property type="match status" value="1"/>
</dbReference>
<evidence type="ECO:0000256" key="2">
    <source>
        <dbReference type="ARBA" id="ARBA00022448"/>
    </source>
</evidence>
<evidence type="ECO:0000256" key="5">
    <source>
        <dbReference type="ARBA" id="ARBA00022989"/>
    </source>
</evidence>
<proteinExistence type="predicted"/>
<dbReference type="InterPro" id="IPR036259">
    <property type="entry name" value="MFS_trans_sf"/>
</dbReference>
<dbReference type="PROSITE" id="PS50850">
    <property type="entry name" value="MFS"/>
    <property type="match status" value="1"/>
</dbReference>
<keyword evidence="3" id="KW-1003">Cell membrane</keyword>
<evidence type="ECO:0000256" key="4">
    <source>
        <dbReference type="ARBA" id="ARBA00022692"/>
    </source>
</evidence>
<keyword evidence="10" id="KW-1185">Reference proteome</keyword>
<dbReference type="SUPFAM" id="SSF103473">
    <property type="entry name" value="MFS general substrate transporter"/>
    <property type="match status" value="1"/>
</dbReference>
<dbReference type="Pfam" id="PF07690">
    <property type="entry name" value="MFS_1"/>
    <property type="match status" value="1"/>
</dbReference>
<evidence type="ECO:0000256" key="3">
    <source>
        <dbReference type="ARBA" id="ARBA00022475"/>
    </source>
</evidence>
<dbReference type="Pfam" id="PF01553">
    <property type="entry name" value="Acyltransferase"/>
    <property type="match status" value="1"/>
</dbReference>